<dbReference type="AlphaFoldDB" id="A0A1Z1MIE0"/>
<keyword evidence="6 7" id="KW-0687">Ribonucleoprotein</keyword>
<dbReference type="GeneID" id="33358501"/>
<keyword evidence="4 7" id="KW-0694">RNA-binding</keyword>
<dbReference type="NCBIfam" id="TIGR00061">
    <property type="entry name" value="L21"/>
    <property type="match status" value="1"/>
</dbReference>
<comment type="function">
    <text evidence="7 8">This protein binds to 23S rRNA.</text>
</comment>
<evidence type="ECO:0000256" key="1">
    <source>
        <dbReference type="ARBA" id="ARBA00008563"/>
    </source>
</evidence>
<geneLocation type="chloroplast" evidence="9"/>
<evidence type="ECO:0000256" key="4">
    <source>
        <dbReference type="ARBA" id="ARBA00022884"/>
    </source>
</evidence>
<evidence type="ECO:0000256" key="3">
    <source>
        <dbReference type="ARBA" id="ARBA00022730"/>
    </source>
</evidence>
<evidence type="ECO:0000313" key="9">
    <source>
        <dbReference type="EMBL" id="ARW65511.1"/>
    </source>
</evidence>
<dbReference type="EMBL" id="MF101438">
    <property type="protein sequence ID" value="ARW65511.1"/>
    <property type="molecule type" value="Genomic_DNA"/>
</dbReference>
<dbReference type="GO" id="GO:0005762">
    <property type="term" value="C:mitochondrial large ribosomal subunit"/>
    <property type="evidence" value="ECO:0007669"/>
    <property type="project" value="TreeGrafter"/>
</dbReference>
<dbReference type="HAMAP" id="MF_01363">
    <property type="entry name" value="Ribosomal_bL21"/>
    <property type="match status" value="1"/>
</dbReference>
<evidence type="ECO:0000256" key="5">
    <source>
        <dbReference type="ARBA" id="ARBA00022980"/>
    </source>
</evidence>
<keyword evidence="3 7" id="KW-0699">rRNA-binding</keyword>
<organism evidence="9">
    <name type="scientific">Polysiphonia scopulorum</name>
    <dbReference type="NCBI Taxonomy" id="257860"/>
    <lineage>
        <taxon>Eukaryota</taxon>
        <taxon>Rhodophyta</taxon>
        <taxon>Florideophyceae</taxon>
        <taxon>Rhodymeniophycidae</taxon>
        <taxon>Ceramiales</taxon>
        <taxon>Rhodomelaceae</taxon>
        <taxon>Polysiphonioideae</taxon>
        <taxon>Polysiphonia</taxon>
    </lineage>
</organism>
<dbReference type="RefSeq" id="YP_009396325.1">
    <property type="nucleotide sequence ID" value="NC_035282.1"/>
</dbReference>
<evidence type="ECO:0000256" key="6">
    <source>
        <dbReference type="ARBA" id="ARBA00023274"/>
    </source>
</evidence>
<keyword evidence="9" id="KW-0150">Chloroplast</keyword>
<dbReference type="InterPro" id="IPR036164">
    <property type="entry name" value="bL21-like_sf"/>
</dbReference>
<dbReference type="InterPro" id="IPR018258">
    <property type="entry name" value="Ribosomal_bL21_CS"/>
</dbReference>
<evidence type="ECO:0000256" key="8">
    <source>
        <dbReference type="RuleBase" id="RU000563"/>
    </source>
</evidence>
<evidence type="ECO:0000256" key="2">
    <source>
        <dbReference type="ARBA" id="ARBA00022640"/>
    </source>
</evidence>
<dbReference type="PROSITE" id="PS01169">
    <property type="entry name" value="RIBOSOMAL_L21"/>
    <property type="match status" value="1"/>
</dbReference>
<dbReference type="GO" id="GO:0019843">
    <property type="term" value="F:rRNA binding"/>
    <property type="evidence" value="ECO:0007669"/>
    <property type="project" value="UniProtKB-UniRule"/>
</dbReference>
<accession>A0A1Z1MIE0</accession>
<evidence type="ECO:0000256" key="7">
    <source>
        <dbReference type="HAMAP-Rule" id="MF_01363"/>
    </source>
</evidence>
<dbReference type="PANTHER" id="PTHR21349">
    <property type="entry name" value="50S RIBOSOMAL PROTEIN L21"/>
    <property type="match status" value="1"/>
</dbReference>
<dbReference type="GO" id="GO:0006412">
    <property type="term" value="P:translation"/>
    <property type="evidence" value="ECO:0007669"/>
    <property type="project" value="UniProtKB-UniRule"/>
</dbReference>
<dbReference type="PANTHER" id="PTHR21349:SF7">
    <property type="entry name" value="LARGE RIBOSOMAL SUBUNIT PROTEIN BL21C"/>
    <property type="match status" value="1"/>
</dbReference>
<reference evidence="9" key="1">
    <citation type="journal article" date="2017" name="J. Phycol.">
        <title>Analysis of chloroplast genomes and a supermatrix inform reclassification of the Rhodomelaceae (Rhodophyta).</title>
        <authorList>
            <person name="Diaz-Tapia P."/>
            <person name="Maggs C.A."/>
            <person name="West J.A."/>
            <person name="Verbruggen H."/>
        </authorList>
    </citation>
    <scope>NUCLEOTIDE SEQUENCE</scope>
    <source>
        <strain evidence="9">PD899</strain>
    </source>
</reference>
<name>A0A1Z1MIE0_9FLOR</name>
<dbReference type="GO" id="GO:0003735">
    <property type="term" value="F:structural constituent of ribosome"/>
    <property type="evidence" value="ECO:0007669"/>
    <property type="project" value="InterPro"/>
</dbReference>
<proteinExistence type="inferred from homology"/>
<dbReference type="Pfam" id="PF00829">
    <property type="entry name" value="Ribosomal_L21p"/>
    <property type="match status" value="1"/>
</dbReference>
<comment type="subcellular location">
    <subcellularLocation>
        <location evidence="7">Plastid</location>
        <location evidence="7">Chloroplast</location>
    </subcellularLocation>
</comment>
<keyword evidence="5 7" id="KW-0689">Ribosomal protein</keyword>
<dbReference type="InterPro" id="IPR001787">
    <property type="entry name" value="Ribosomal_bL21"/>
</dbReference>
<dbReference type="SUPFAM" id="SSF141091">
    <property type="entry name" value="L21p-like"/>
    <property type="match status" value="1"/>
</dbReference>
<keyword evidence="2 9" id="KW-0934">Plastid</keyword>
<dbReference type="GO" id="GO:0009507">
    <property type="term" value="C:chloroplast"/>
    <property type="evidence" value="ECO:0007669"/>
    <property type="project" value="UniProtKB-SubCell"/>
</dbReference>
<comment type="subunit">
    <text evidence="7 8">Part of the 50S ribosomal subunit.</text>
</comment>
<protein>
    <recommendedName>
        <fullName evidence="7">Large ribosomal subunit protein bL21c</fullName>
    </recommendedName>
</protein>
<gene>
    <name evidence="7 9" type="primary">rpl21</name>
</gene>
<comment type="similarity">
    <text evidence="1 7 8">Belongs to the bacterial ribosomal protein bL21 family.</text>
</comment>
<sequence length="104" mass="11849">MTYAVIDVGGNQLLIEPGKFYDVNYIYANPGDLVNFKRVLMISNANNYTVGRPCLDNVLVKATVLKHLQGKKIKVFKVKPKKNNRVTKGYRQKSTRIFIESIVM</sequence>
<dbReference type="InterPro" id="IPR028909">
    <property type="entry name" value="bL21-like"/>
</dbReference>